<keyword evidence="3" id="KW-1185">Reference proteome</keyword>
<evidence type="ECO:0000313" key="3">
    <source>
        <dbReference type="Proteomes" id="UP000308901"/>
    </source>
</evidence>
<evidence type="ECO:0000313" key="2">
    <source>
        <dbReference type="EMBL" id="TLP41056.1"/>
    </source>
</evidence>
<accession>A0A5R8Y4R2</accession>
<feature type="compositionally biased region" description="Basic and acidic residues" evidence="1">
    <location>
        <begin position="104"/>
        <end position="116"/>
    </location>
</feature>
<comment type="caution">
    <text evidence="2">The sequence shown here is derived from an EMBL/GenBank/DDBJ whole genome shotgun (WGS) entry which is preliminary data.</text>
</comment>
<protein>
    <submittedName>
        <fullName evidence="2">Helix-turn-helix domain-containing protein</fullName>
    </submittedName>
</protein>
<dbReference type="AlphaFoldDB" id="A0A5R8Y4R2"/>
<feature type="region of interest" description="Disordered" evidence="1">
    <location>
        <begin position="104"/>
        <end position="132"/>
    </location>
</feature>
<reference evidence="2 3" key="1">
    <citation type="submission" date="2019-05" db="EMBL/GenBank/DDBJ databases">
        <title>Arcobacter sp. nov., isolated from sea sediment.</title>
        <authorList>
            <person name="Kim W."/>
        </authorList>
    </citation>
    <scope>NUCLEOTIDE SEQUENCE [LARGE SCALE GENOMIC DNA]</scope>
    <source>
        <strain evidence="2 3">CAU 1517</strain>
    </source>
</reference>
<dbReference type="SUPFAM" id="SSF46785">
    <property type="entry name" value="Winged helix' DNA-binding domain"/>
    <property type="match status" value="1"/>
</dbReference>
<evidence type="ECO:0000256" key="1">
    <source>
        <dbReference type="SAM" id="MobiDB-lite"/>
    </source>
</evidence>
<dbReference type="Pfam" id="PF13730">
    <property type="entry name" value="HTH_36"/>
    <property type="match status" value="1"/>
</dbReference>
<sequence length="243" mass="28381">MSIKVMEKVFRDETLDPNKKLIMLALADNANDEGYCYPSINTIVLKTSLSKPTVIKHMKELEGKSLLLSKKRSRKNGSSTTKIYIVYPLENLQNLDEEIKEKFEQSKEALPHHQSKEALPPRGGQSKEALPLEPSPSLFNHHLFSKLSKSEKDLYLEYSALRKKMKLQTTLKIHDRLLQKYFDFGRNEEIIKRAIASNWKDFYQVKQQNNQLSKREQSDKFIDDYFANMQNQDVQDCEVIYEC</sequence>
<dbReference type="EMBL" id="VANU01000001">
    <property type="protein sequence ID" value="TLP41056.1"/>
    <property type="molecule type" value="Genomic_DNA"/>
</dbReference>
<dbReference type="InterPro" id="IPR036390">
    <property type="entry name" value="WH_DNA-bd_sf"/>
</dbReference>
<dbReference type="InterPro" id="IPR036388">
    <property type="entry name" value="WH-like_DNA-bd_sf"/>
</dbReference>
<dbReference type="RefSeq" id="WP_138151458.1">
    <property type="nucleotide sequence ID" value="NZ_VANU01000001.1"/>
</dbReference>
<gene>
    <name evidence="2" type="ORF">FDK22_03280</name>
</gene>
<organism evidence="2 3">
    <name type="scientific">Arcobacter arenosus</name>
    <dbReference type="NCBI Taxonomy" id="2576037"/>
    <lineage>
        <taxon>Bacteria</taxon>
        <taxon>Pseudomonadati</taxon>
        <taxon>Campylobacterota</taxon>
        <taxon>Epsilonproteobacteria</taxon>
        <taxon>Campylobacterales</taxon>
        <taxon>Arcobacteraceae</taxon>
        <taxon>Arcobacter</taxon>
    </lineage>
</organism>
<proteinExistence type="predicted"/>
<dbReference type="Gene3D" id="1.10.10.10">
    <property type="entry name" value="Winged helix-like DNA-binding domain superfamily/Winged helix DNA-binding domain"/>
    <property type="match status" value="1"/>
</dbReference>
<name>A0A5R8Y4R2_9BACT</name>
<dbReference type="OrthoDB" id="5461381at2"/>
<dbReference type="Proteomes" id="UP000308901">
    <property type="component" value="Unassembled WGS sequence"/>
</dbReference>